<dbReference type="OrthoDB" id="2289488at2759"/>
<evidence type="ECO:0000313" key="3">
    <source>
        <dbReference type="EMBL" id="KAG1304546.1"/>
    </source>
</evidence>
<gene>
    <name evidence="3" type="ORF">G6F64_009118</name>
</gene>
<evidence type="ECO:0000256" key="2">
    <source>
        <dbReference type="SAM" id="Phobius"/>
    </source>
</evidence>
<evidence type="ECO:0000256" key="1">
    <source>
        <dbReference type="SAM" id="MobiDB-lite"/>
    </source>
</evidence>
<reference evidence="3" key="1">
    <citation type="journal article" date="2020" name="Microb. Genom.">
        <title>Genetic diversity of clinical and environmental Mucorales isolates obtained from an investigation of mucormycosis cases among solid organ transplant recipients.</title>
        <authorList>
            <person name="Nguyen M.H."/>
            <person name="Kaul D."/>
            <person name="Muto C."/>
            <person name="Cheng S.J."/>
            <person name="Richter R.A."/>
            <person name="Bruno V.M."/>
            <person name="Liu G."/>
            <person name="Beyhan S."/>
            <person name="Sundermann A.J."/>
            <person name="Mounaud S."/>
            <person name="Pasculle A.W."/>
            <person name="Nierman W.C."/>
            <person name="Driscoll E."/>
            <person name="Cumbie R."/>
            <person name="Clancy C.J."/>
            <person name="Dupont C.L."/>
        </authorList>
    </citation>
    <scope>NUCLEOTIDE SEQUENCE</scope>
    <source>
        <strain evidence="3">GL11</strain>
    </source>
</reference>
<dbReference type="AlphaFoldDB" id="A0A9P6X3T1"/>
<comment type="caution">
    <text evidence="3">The sequence shown here is derived from an EMBL/GenBank/DDBJ whole genome shotgun (WGS) entry which is preliminary data.</text>
</comment>
<feature type="region of interest" description="Disordered" evidence="1">
    <location>
        <begin position="242"/>
        <end position="263"/>
    </location>
</feature>
<feature type="transmembrane region" description="Helical" evidence="2">
    <location>
        <begin position="90"/>
        <end position="113"/>
    </location>
</feature>
<keyword evidence="2" id="KW-1133">Transmembrane helix</keyword>
<keyword evidence="4" id="KW-1185">Reference proteome</keyword>
<keyword evidence="2" id="KW-0812">Transmembrane</keyword>
<organism evidence="3 4">
    <name type="scientific">Rhizopus oryzae</name>
    <name type="common">Mucormycosis agent</name>
    <name type="synonym">Rhizopus arrhizus var. delemar</name>
    <dbReference type="NCBI Taxonomy" id="64495"/>
    <lineage>
        <taxon>Eukaryota</taxon>
        <taxon>Fungi</taxon>
        <taxon>Fungi incertae sedis</taxon>
        <taxon>Mucoromycota</taxon>
        <taxon>Mucoromycotina</taxon>
        <taxon>Mucoromycetes</taxon>
        <taxon>Mucorales</taxon>
        <taxon>Mucorineae</taxon>
        <taxon>Rhizopodaceae</taxon>
        <taxon>Rhizopus</taxon>
    </lineage>
</organism>
<dbReference type="EMBL" id="JAANQT010001606">
    <property type="protein sequence ID" value="KAG1304546.1"/>
    <property type="molecule type" value="Genomic_DNA"/>
</dbReference>
<keyword evidence="2" id="KW-0472">Membrane</keyword>
<proteinExistence type="predicted"/>
<protein>
    <submittedName>
        <fullName evidence="3">Uncharacterized protein</fullName>
    </submittedName>
</protein>
<dbReference type="Proteomes" id="UP000716291">
    <property type="component" value="Unassembled WGS sequence"/>
</dbReference>
<accession>A0A9P6X3T1</accession>
<evidence type="ECO:0000313" key="4">
    <source>
        <dbReference type="Proteomes" id="UP000716291"/>
    </source>
</evidence>
<sequence>MSQPSEADISVVLPVATLLPRYVPGDTVQKTESVVHITITQVGTVVYTHTATSYSYVPTYSTVSQVDSSNNPTSIPSSSYRSGDEVNMNAIIGGAVGGGFALIALVGFLFFFLCRRRSRRSHLYGKGYAVDNESHINYTCAETTIKGDPNLINNGVIPRQLIAPLQGIENETNIRQSKYMGEGQMEELVPAEFDDSYPKGYFMVNRTKDSINSDSVPSTIMDSSAQLSFYNSNRHVPNEAERPFLEERHIPHLKEHEPPHLKD</sequence>
<name>A0A9P6X3T1_RHIOR</name>